<evidence type="ECO:0000313" key="3">
    <source>
        <dbReference type="Proteomes" id="UP001054945"/>
    </source>
</evidence>
<comment type="caution">
    <text evidence="2">The sequence shown here is derived from an EMBL/GenBank/DDBJ whole genome shotgun (WGS) entry which is preliminary data.</text>
</comment>
<gene>
    <name evidence="2" type="ORF">CEXT_576691</name>
</gene>
<accession>A0AAV4UJ39</accession>
<keyword evidence="3" id="KW-1185">Reference proteome</keyword>
<protein>
    <recommendedName>
        <fullName evidence="4">Transmembrane protein 230</fullName>
    </recommendedName>
</protein>
<sequence length="129" mass="15156">MSSSITFTNLTGCCRNRNSSRSGYSEIGGDELEEVFYPRLWLNGFILFTILGSLALVLYKRGTDETLIYLPLSLVFFALGFICLFLILKRIFYYWWSIRISNQFSPEDPHYLRTYLRELFCYSPVIEDQ</sequence>
<name>A0AAV4UJ39_CAEEX</name>
<organism evidence="2 3">
    <name type="scientific">Caerostris extrusa</name>
    <name type="common">Bark spider</name>
    <name type="synonym">Caerostris bankana</name>
    <dbReference type="NCBI Taxonomy" id="172846"/>
    <lineage>
        <taxon>Eukaryota</taxon>
        <taxon>Metazoa</taxon>
        <taxon>Ecdysozoa</taxon>
        <taxon>Arthropoda</taxon>
        <taxon>Chelicerata</taxon>
        <taxon>Arachnida</taxon>
        <taxon>Araneae</taxon>
        <taxon>Araneomorphae</taxon>
        <taxon>Entelegynae</taxon>
        <taxon>Araneoidea</taxon>
        <taxon>Araneidae</taxon>
        <taxon>Caerostris</taxon>
    </lineage>
</organism>
<dbReference type="EMBL" id="BPLR01012993">
    <property type="protein sequence ID" value="GIY57937.1"/>
    <property type="molecule type" value="Genomic_DNA"/>
</dbReference>
<evidence type="ECO:0000256" key="1">
    <source>
        <dbReference type="SAM" id="Phobius"/>
    </source>
</evidence>
<evidence type="ECO:0008006" key="4">
    <source>
        <dbReference type="Google" id="ProtNLM"/>
    </source>
</evidence>
<dbReference type="Proteomes" id="UP001054945">
    <property type="component" value="Unassembled WGS sequence"/>
</dbReference>
<keyword evidence="1" id="KW-1133">Transmembrane helix</keyword>
<keyword evidence="1" id="KW-0472">Membrane</keyword>
<proteinExistence type="predicted"/>
<dbReference type="AlphaFoldDB" id="A0AAV4UJ39"/>
<feature type="transmembrane region" description="Helical" evidence="1">
    <location>
        <begin position="40"/>
        <end position="59"/>
    </location>
</feature>
<keyword evidence="1" id="KW-0812">Transmembrane</keyword>
<evidence type="ECO:0000313" key="2">
    <source>
        <dbReference type="EMBL" id="GIY57937.1"/>
    </source>
</evidence>
<reference evidence="2 3" key="1">
    <citation type="submission" date="2021-06" db="EMBL/GenBank/DDBJ databases">
        <title>Caerostris extrusa draft genome.</title>
        <authorList>
            <person name="Kono N."/>
            <person name="Arakawa K."/>
        </authorList>
    </citation>
    <scope>NUCLEOTIDE SEQUENCE [LARGE SCALE GENOMIC DNA]</scope>
</reference>
<feature type="transmembrane region" description="Helical" evidence="1">
    <location>
        <begin position="66"/>
        <end position="88"/>
    </location>
</feature>